<gene>
    <name evidence="2" type="ORF">HPLM_LOCUS4023</name>
</gene>
<accession>A0A0N4W2Q9</accession>
<organism evidence="4">
    <name type="scientific">Haemonchus placei</name>
    <name type="common">Barber's pole worm</name>
    <dbReference type="NCBI Taxonomy" id="6290"/>
    <lineage>
        <taxon>Eukaryota</taxon>
        <taxon>Metazoa</taxon>
        <taxon>Ecdysozoa</taxon>
        <taxon>Nematoda</taxon>
        <taxon>Chromadorea</taxon>
        <taxon>Rhabditida</taxon>
        <taxon>Rhabditina</taxon>
        <taxon>Rhabditomorpha</taxon>
        <taxon>Strongyloidea</taxon>
        <taxon>Trichostrongylidae</taxon>
        <taxon>Haemonchus</taxon>
    </lineage>
</organism>
<dbReference type="OrthoDB" id="10328988at2759"/>
<sequence>MWRGVGTLSVLCMANNCDTNTPEVSKAEEPGKMTNESLVSLEVECAREDPNVTPTVLVKEDDLEVFQMLLEAPLQADMSDSFDDDETTVLSRDVCTSLEVSMVSFLWDVACRAHKLQSSDLDISSIEGDGGRVMRRFRGFPAREGLEEEPNEVSSIQAQEDGVMN</sequence>
<evidence type="ECO:0000313" key="2">
    <source>
        <dbReference type="EMBL" id="VDO22208.1"/>
    </source>
</evidence>
<dbReference type="EMBL" id="UZAF01016165">
    <property type="protein sequence ID" value="VDO22208.1"/>
    <property type="molecule type" value="Genomic_DNA"/>
</dbReference>
<name>A0A0N4W2Q9_HAEPC</name>
<protein>
    <submittedName>
        <fullName evidence="4">Elf-1_N domain-containing protein</fullName>
    </submittedName>
</protein>
<dbReference type="Proteomes" id="UP000268014">
    <property type="component" value="Unassembled WGS sequence"/>
</dbReference>
<keyword evidence="3" id="KW-1185">Reference proteome</keyword>
<dbReference type="AlphaFoldDB" id="A0A0N4W2Q9"/>
<dbReference type="OMA" id="CMANNCD"/>
<reference evidence="2 3" key="2">
    <citation type="submission" date="2018-11" db="EMBL/GenBank/DDBJ databases">
        <authorList>
            <consortium name="Pathogen Informatics"/>
        </authorList>
    </citation>
    <scope>NUCLEOTIDE SEQUENCE [LARGE SCALE GENOMIC DNA]</scope>
    <source>
        <strain evidence="2 3">MHpl1</strain>
    </source>
</reference>
<proteinExistence type="predicted"/>
<evidence type="ECO:0000256" key="1">
    <source>
        <dbReference type="SAM" id="MobiDB-lite"/>
    </source>
</evidence>
<feature type="region of interest" description="Disordered" evidence="1">
    <location>
        <begin position="144"/>
        <end position="165"/>
    </location>
</feature>
<dbReference type="WBParaSite" id="HPLM_0000403101-mRNA-1">
    <property type="protein sequence ID" value="HPLM_0000403101-mRNA-1"/>
    <property type="gene ID" value="HPLM_0000403101"/>
</dbReference>
<evidence type="ECO:0000313" key="3">
    <source>
        <dbReference type="Proteomes" id="UP000268014"/>
    </source>
</evidence>
<evidence type="ECO:0000313" key="4">
    <source>
        <dbReference type="WBParaSite" id="HPLM_0000403101-mRNA-1"/>
    </source>
</evidence>
<reference evidence="4" key="1">
    <citation type="submission" date="2017-02" db="UniProtKB">
        <authorList>
            <consortium name="WormBaseParasite"/>
        </authorList>
    </citation>
    <scope>IDENTIFICATION</scope>
</reference>